<keyword evidence="6 7" id="KW-0472">Membrane</keyword>
<dbReference type="GeneID" id="25913739"/>
<evidence type="ECO:0000256" key="1">
    <source>
        <dbReference type="ARBA" id="ARBA00004141"/>
    </source>
</evidence>
<keyword evidence="5 7" id="KW-1133">Transmembrane helix</keyword>
<evidence type="ECO:0000256" key="6">
    <source>
        <dbReference type="ARBA" id="ARBA00023136"/>
    </source>
</evidence>
<dbReference type="GO" id="GO:0005886">
    <property type="term" value="C:plasma membrane"/>
    <property type="evidence" value="ECO:0007669"/>
    <property type="project" value="TreeGrafter"/>
</dbReference>
<dbReference type="SUPFAM" id="SSF81338">
    <property type="entry name" value="Aquaporin-like"/>
    <property type="match status" value="1"/>
</dbReference>
<dbReference type="OrthoDB" id="3222at2759"/>
<dbReference type="InterPro" id="IPR050363">
    <property type="entry name" value="MIP/Aquaporin"/>
</dbReference>
<name>A0A0L0FCN1_9EUKA</name>
<feature type="transmembrane region" description="Helical" evidence="7">
    <location>
        <begin position="45"/>
        <end position="65"/>
    </location>
</feature>
<evidence type="ECO:0000256" key="5">
    <source>
        <dbReference type="ARBA" id="ARBA00022989"/>
    </source>
</evidence>
<accession>A0A0L0FCN1</accession>
<feature type="transmembrane region" description="Helical" evidence="7">
    <location>
        <begin position="14"/>
        <end position="33"/>
    </location>
</feature>
<evidence type="ECO:0000313" key="9">
    <source>
        <dbReference type="Proteomes" id="UP000054560"/>
    </source>
</evidence>
<dbReference type="STRING" id="667725.A0A0L0FCN1"/>
<evidence type="ECO:0008006" key="10">
    <source>
        <dbReference type="Google" id="ProtNLM"/>
    </source>
</evidence>
<evidence type="ECO:0000256" key="4">
    <source>
        <dbReference type="ARBA" id="ARBA00022692"/>
    </source>
</evidence>
<evidence type="ECO:0000256" key="2">
    <source>
        <dbReference type="ARBA" id="ARBA00006175"/>
    </source>
</evidence>
<comment type="subcellular location">
    <subcellularLocation>
        <location evidence="1">Membrane</location>
        <topology evidence="1">Multi-pass membrane protein</topology>
    </subcellularLocation>
</comment>
<dbReference type="Proteomes" id="UP000054560">
    <property type="component" value="Unassembled WGS sequence"/>
</dbReference>
<evidence type="ECO:0000256" key="3">
    <source>
        <dbReference type="ARBA" id="ARBA00022448"/>
    </source>
</evidence>
<gene>
    <name evidence="8" type="ORF">SARC_13235</name>
</gene>
<organism evidence="8 9">
    <name type="scientific">Sphaeroforma arctica JP610</name>
    <dbReference type="NCBI Taxonomy" id="667725"/>
    <lineage>
        <taxon>Eukaryota</taxon>
        <taxon>Ichthyosporea</taxon>
        <taxon>Ichthyophonida</taxon>
        <taxon>Sphaeroforma</taxon>
    </lineage>
</organism>
<proteinExistence type="inferred from homology"/>
<dbReference type="PANTHER" id="PTHR43829:SF9">
    <property type="entry name" value="AQUAPORIN-9"/>
    <property type="match status" value="1"/>
</dbReference>
<dbReference type="AlphaFoldDB" id="A0A0L0FCN1"/>
<dbReference type="RefSeq" id="XP_014148113.1">
    <property type="nucleotide sequence ID" value="XM_014292638.1"/>
</dbReference>
<keyword evidence="9" id="KW-1185">Reference proteome</keyword>
<feature type="non-terminal residue" evidence="8">
    <location>
        <position position="286"/>
    </location>
</feature>
<dbReference type="GO" id="GO:0015250">
    <property type="term" value="F:water channel activity"/>
    <property type="evidence" value="ECO:0007669"/>
    <property type="project" value="TreeGrafter"/>
</dbReference>
<protein>
    <recommendedName>
        <fullName evidence="10">Aquaporin</fullName>
    </recommendedName>
</protein>
<keyword evidence="3" id="KW-0813">Transport</keyword>
<evidence type="ECO:0000313" key="8">
    <source>
        <dbReference type="EMBL" id="KNC74211.1"/>
    </source>
</evidence>
<keyword evidence="4 7" id="KW-0812">Transmembrane</keyword>
<dbReference type="GO" id="GO:0015254">
    <property type="term" value="F:glycerol channel activity"/>
    <property type="evidence" value="ECO:0007669"/>
    <property type="project" value="TreeGrafter"/>
</dbReference>
<comment type="similarity">
    <text evidence="2">Belongs to the MIP/aquaporin (TC 1.A.8) family.</text>
</comment>
<sequence>MAYTIWQQVASEGIAMMVAIWLGESLLACELLAKSKGAHMGITGVAIGFGIAFYIPIQMFGHISATLNPCMMFAKWICGKKTTEAWLLLSLADFIGAFCGACIVWVIYFAHFSVIPEVPTAAKLDKMRYQNTTSKEAYISNPDGKVDTSNPVSIRFSRSQKEVDRRMTLQIRETVNQERFQSVSNLARRDSDGVVPMMDDLTETTDKPVDKESSVSISQDQRTTVNFSASTDDTRNDIIGGEDDQGMPEELVAYEKLLIQDQNAKLSVFSTRPAIYNRTTNFIAEV</sequence>
<dbReference type="InterPro" id="IPR000425">
    <property type="entry name" value="MIP"/>
</dbReference>
<dbReference type="InterPro" id="IPR023271">
    <property type="entry name" value="Aquaporin-like"/>
</dbReference>
<dbReference type="Pfam" id="PF00230">
    <property type="entry name" value="MIP"/>
    <property type="match status" value="1"/>
</dbReference>
<feature type="transmembrane region" description="Helical" evidence="7">
    <location>
        <begin position="85"/>
        <end position="110"/>
    </location>
</feature>
<reference evidence="8 9" key="1">
    <citation type="submission" date="2011-02" db="EMBL/GenBank/DDBJ databases">
        <title>The Genome Sequence of Sphaeroforma arctica JP610.</title>
        <authorList>
            <consortium name="The Broad Institute Genome Sequencing Platform"/>
            <person name="Russ C."/>
            <person name="Cuomo C."/>
            <person name="Young S.K."/>
            <person name="Zeng Q."/>
            <person name="Gargeya S."/>
            <person name="Alvarado L."/>
            <person name="Berlin A."/>
            <person name="Chapman S.B."/>
            <person name="Chen Z."/>
            <person name="Freedman E."/>
            <person name="Gellesch M."/>
            <person name="Goldberg J."/>
            <person name="Griggs A."/>
            <person name="Gujja S."/>
            <person name="Heilman E."/>
            <person name="Heiman D."/>
            <person name="Howarth C."/>
            <person name="Mehta T."/>
            <person name="Neiman D."/>
            <person name="Pearson M."/>
            <person name="Roberts A."/>
            <person name="Saif S."/>
            <person name="Shea T."/>
            <person name="Shenoy N."/>
            <person name="Sisk P."/>
            <person name="Stolte C."/>
            <person name="Sykes S."/>
            <person name="White J."/>
            <person name="Yandava C."/>
            <person name="Burger G."/>
            <person name="Gray M.W."/>
            <person name="Holland P.W.H."/>
            <person name="King N."/>
            <person name="Lang F.B.F."/>
            <person name="Roger A.J."/>
            <person name="Ruiz-Trillo I."/>
            <person name="Haas B."/>
            <person name="Nusbaum C."/>
            <person name="Birren B."/>
        </authorList>
    </citation>
    <scope>NUCLEOTIDE SEQUENCE [LARGE SCALE GENOMIC DNA]</scope>
    <source>
        <strain evidence="8 9">JP610</strain>
    </source>
</reference>
<dbReference type="PANTHER" id="PTHR43829">
    <property type="entry name" value="AQUAPORIN OR AQUAGLYCEROPORIN RELATED"/>
    <property type="match status" value="1"/>
</dbReference>
<dbReference type="EMBL" id="KQ244648">
    <property type="protein sequence ID" value="KNC74211.1"/>
    <property type="molecule type" value="Genomic_DNA"/>
</dbReference>
<dbReference type="Gene3D" id="1.20.1080.10">
    <property type="entry name" value="Glycerol uptake facilitator protein"/>
    <property type="match status" value="1"/>
</dbReference>
<evidence type="ECO:0000256" key="7">
    <source>
        <dbReference type="SAM" id="Phobius"/>
    </source>
</evidence>